<dbReference type="PANTHER" id="PTHR10145:SF6">
    <property type="entry name" value="TRANSCRIPTION ELONGATION FACTOR SPT6"/>
    <property type="match status" value="1"/>
</dbReference>
<reference evidence="3 5" key="2">
    <citation type="journal article" date="2013" name="Nature">
        <title>Insights into bilaterian evolution from three spiralian genomes.</title>
        <authorList>
            <person name="Simakov O."/>
            <person name="Marletaz F."/>
            <person name="Cho S.J."/>
            <person name="Edsinger-Gonzales E."/>
            <person name="Havlak P."/>
            <person name="Hellsten U."/>
            <person name="Kuo D.H."/>
            <person name="Larsson T."/>
            <person name="Lv J."/>
            <person name="Arendt D."/>
            <person name="Savage R."/>
            <person name="Osoegawa K."/>
            <person name="de Jong P."/>
            <person name="Grimwood J."/>
            <person name="Chapman J.A."/>
            <person name="Shapiro H."/>
            <person name="Aerts A."/>
            <person name="Otillar R.P."/>
            <person name="Terry A.Y."/>
            <person name="Boore J.L."/>
            <person name="Grigoriev I.V."/>
            <person name="Lindberg D.R."/>
            <person name="Seaver E.C."/>
            <person name="Weisblat D.A."/>
            <person name="Putnam N.H."/>
            <person name="Rokhsar D.S."/>
        </authorList>
    </citation>
    <scope>NUCLEOTIDE SEQUENCE</scope>
</reference>
<dbReference type="InterPro" id="IPR017072">
    <property type="entry name" value="TF_Spt6"/>
</dbReference>
<dbReference type="EMBL" id="AMQM01003874">
    <property type="status" value="NOT_ANNOTATED_CDS"/>
    <property type="molecule type" value="Genomic_DNA"/>
</dbReference>
<feature type="compositionally biased region" description="Basic and acidic residues" evidence="1">
    <location>
        <begin position="134"/>
        <end position="149"/>
    </location>
</feature>
<organism evidence="4 5">
    <name type="scientific">Helobdella robusta</name>
    <name type="common">Californian leech</name>
    <dbReference type="NCBI Taxonomy" id="6412"/>
    <lineage>
        <taxon>Eukaryota</taxon>
        <taxon>Metazoa</taxon>
        <taxon>Spiralia</taxon>
        <taxon>Lophotrochozoa</taxon>
        <taxon>Annelida</taxon>
        <taxon>Clitellata</taxon>
        <taxon>Hirudinea</taxon>
        <taxon>Rhynchobdellida</taxon>
        <taxon>Glossiphoniidae</taxon>
        <taxon>Helobdella</taxon>
    </lineage>
</organism>
<dbReference type="PANTHER" id="PTHR10145">
    <property type="entry name" value="TRANSCRIPTION ELONGATION FACTOR SPT6"/>
    <property type="match status" value="1"/>
</dbReference>
<dbReference type="OrthoDB" id="343921at2759"/>
<dbReference type="InterPro" id="IPR028083">
    <property type="entry name" value="Spt6_acidic_N_dom"/>
</dbReference>
<dbReference type="EnsemblMetazoa" id="HelroT191379">
    <property type="protein sequence ID" value="HelroP191379"/>
    <property type="gene ID" value="HelroG191379"/>
</dbReference>
<dbReference type="FunFam" id="1.10.10.650:FF:000002">
    <property type="entry name" value="Transcription elongation factor spt6"/>
    <property type="match status" value="1"/>
</dbReference>
<dbReference type="OMA" id="LQINDLW"/>
<dbReference type="GO" id="GO:0042393">
    <property type="term" value="F:histone binding"/>
    <property type="evidence" value="ECO:0000318"/>
    <property type="project" value="GO_Central"/>
</dbReference>
<dbReference type="Pfam" id="PF14641">
    <property type="entry name" value="HTH_44"/>
    <property type="match status" value="1"/>
</dbReference>
<keyword evidence="5" id="KW-1185">Reference proteome</keyword>
<dbReference type="eggNOG" id="KOG1856">
    <property type="taxonomic scope" value="Eukaryota"/>
</dbReference>
<evidence type="ECO:0000313" key="4">
    <source>
        <dbReference type="EnsemblMetazoa" id="HelroP191379"/>
    </source>
</evidence>
<gene>
    <name evidence="4" type="primary">20211926</name>
    <name evidence="3" type="ORF">HELRODRAFT_191379</name>
</gene>
<dbReference type="GO" id="GO:0003677">
    <property type="term" value="F:DNA binding"/>
    <property type="evidence" value="ECO:0007669"/>
    <property type="project" value="InterPro"/>
</dbReference>
<dbReference type="FunFam" id="1.10.3500.10:FF:000006">
    <property type="entry name" value="Transcription elongation factor spt6"/>
    <property type="match status" value="1"/>
</dbReference>
<protein>
    <recommendedName>
        <fullName evidence="2">YqgF/RNase H-like domain-containing protein</fullName>
    </recommendedName>
</protein>
<feature type="region of interest" description="Disordered" evidence="1">
    <location>
        <begin position="1"/>
        <end position="202"/>
    </location>
</feature>
<evidence type="ECO:0000256" key="1">
    <source>
        <dbReference type="SAM" id="MobiDB-lite"/>
    </source>
</evidence>
<evidence type="ECO:0000259" key="2">
    <source>
        <dbReference type="SMART" id="SM00732"/>
    </source>
</evidence>
<feature type="region of interest" description="Disordered" evidence="1">
    <location>
        <begin position="227"/>
        <end position="260"/>
    </location>
</feature>
<feature type="compositionally biased region" description="Acidic residues" evidence="1">
    <location>
        <begin position="90"/>
        <end position="106"/>
    </location>
</feature>
<evidence type="ECO:0000313" key="5">
    <source>
        <dbReference type="Proteomes" id="UP000015101"/>
    </source>
</evidence>
<dbReference type="InterPro" id="IPR006641">
    <property type="entry name" value="YqgF/RNaseH-like_dom"/>
</dbReference>
<dbReference type="CTD" id="20211926"/>
<dbReference type="InterPro" id="IPR037027">
    <property type="entry name" value="YqgF/RNaseH-like_dom_sf"/>
</dbReference>
<dbReference type="Gene3D" id="1.10.3500.10">
    <property type="entry name" value="Tex N-terminal region-like"/>
    <property type="match status" value="1"/>
</dbReference>
<accession>T1FSX9</accession>
<dbReference type="Pfam" id="PF14632">
    <property type="entry name" value="SPT6_acidic"/>
    <property type="match status" value="1"/>
</dbReference>
<feature type="compositionally biased region" description="Acidic residues" evidence="1">
    <location>
        <begin position="42"/>
        <end position="77"/>
    </location>
</feature>
<feature type="compositionally biased region" description="Basic and acidic residues" evidence="1">
    <location>
        <begin position="191"/>
        <end position="202"/>
    </location>
</feature>
<feature type="compositionally biased region" description="Acidic residues" evidence="1">
    <location>
        <begin position="124"/>
        <end position="133"/>
    </location>
</feature>
<dbReference type="Gene3D" id="1.10.10.650">
    <property type="entry name" value="RuvA domain 2-like"/>
    <property type="match status" value="1"/>
</dbReference>
<dbReference type="InParanoid" id="T1FSX9"/>
<dbReference type="STRING" id="6412.T1FSX9"/>
<dbReference type="EMBL" id="KB096325">
    <property type="protein sequence ID" value="ESO05770.1"/>
    <property type="molecule type" value="Genomic_DNA"/>
</dbReference>
<dbReference type="InterPro" id="IPR028231">
    <property type="entry name" value="Spt6_YqgF"/>
</dbReference>
<dbReference type="AlphaFoldDB" id="T1FSX9"/>
<feature type="compositionally biased region" description="Acidic residues" evidence="1">
    <location>
        <begin position="172"/>
        <end position="190"/>
    </location>
</feature>
<dbReference type="InterPro" id="IPR023319">
    <property type="entry name" value="Tex-like_HTH_dom_sf"/>
</dbReference>
<dbReference type="GO" id="GO:0006368">
    <property type="term" value="P:transcription elongation by RNA polymerase II"/>
    <property type="evidence" value="ECO:0000318"/>
    <property type="project" value="GO_Central"/>
</dbReference>
<dbReference type="InterPro" id="IPR023323">
    <property type="entry name" value="Tex-like_dom_sf"/>
</dbReference>
<feature type="compositionally biased region" description="Acidic residues" evidence="1">
    <location>
        <begin position="12"/>
        <end position="25"/>
    </location>
</feature>
<evidence type="ECO:0000313" key="3">
    <source>
        <dbReference type="EMBL" id="ESO05770.1"/>
    </source>
</evidence>
<dbReference type="KEGG" id="hro:HELRODRAFT_191379"/>
<dbReference type="SUPFAM" id="SSF53098">
    <property type="entry name" value="Ribonuclease H-like"/>
    <property type="match status" value="1"/>
</dbReference>
<feature type="domain" description="YqgF/RNase H-like" evidence="2">
    <location>
        <begin position="753"/>
        <end position="868"/>
    </location>
</feature>
<dbReference type="Pfam" id="PF14639">
    <property type="entry name" value="YqgF"/>
    <property type="match status" value="1"/>
</dbReference>
<dbReference type="GO" id="GO:0008023">
    <property type="term" value="C:transcription elongation factor complex"/>
    <property type="evidence" value="ECO:0000318"/>
    <property type="project" value="GO_Central"/>
</dbReference>
<proteinExistence type="predicted"/>
<reference evidence="4" key="3">
    <citation type="submission" date="2015-06" db="UniProtKB">
        <authorList>
            <consortium name="EnsemblMetazoa"/>
        </authorList>
    </citation>
    <scope>IDENTIFICATION</scope>
</reference>
<dbReference type="RefSeq" id="XP_009016403.1">
    <property type="nucleotide sequence ID" value="XM_009018155.1"/>
</dbReference>
<name>T1FSX9_HELRO</name>
<dbReference type="GeneID" id="20211926"/>
<dbReference type="SUPFAM" id="SSF158832">
    <property type="entry name" value="Tex N-terminal region-like"/>
    <property type="match status" value="1"/>
</dbReference>
<sequence>MEFLDDKAVVSSDEEMSDVDNADELDSPRKKKSSRKPKADTFEEDDDDDDDDEEEDDNQVVEGLIDDNPIDESDGEESVIGALKRKHESESEDDDNLDDDDYDLIEENLGTTIKRKHQRRRIENDEDEDDEEEINHGDKKKELEERLFDADGGGVEGSPVRRDVADDAVIAESDDEYEDEDDGFIVYDDEQQQRDVKKRRTHDDAAIQEAYDVFGAEFDFTDLDHAEDDEEEEEDADYEAEDGDEPEIRPTKSTKKKKASLKQIYEPGELERAHLTDYDQEIRTMDMPERFQLRSIAVCPTEEGELDEEAEWINKNAFNTPPLSKQDYYDVDVGYSGMHRKGPSTVNKIREALNLMRNQKFEVPFIAFYRKEYIDPELNITDLWKVFHWDEKWMQLKERKQNLLHLFEQLQQFQFEEASLDKPLDASFRRLTEDDIERVKAVQTMEQLNDIHQHFNLYYANDVTRMKMAKKIKRKLAEDGGEDGSAAHDEEASVLKQAPKRSAYNICVDAGLCEMARRFGLTPEQFGENINDNYMRHEVEQDPGDPNELAEEFIKGQFCSRDHVLAGSRHIVSMQIAYDPLVRSCVRQVFQERCKMNVRPTSKGFSEIDESHQCYSFKYLRSKPIRDLQEDQYLKIHQAEEDGLLKVDFFLDDKDNVRYTYYEEIKQLFIRDEYSHVVQEWNKQRTLAVERALNVILYPILIKQVKMKLLEEAKEHVMRVCCRKLYSCLKVAPYQVDQPLDEEDEDYDTSNGLRIMGVSFSDDKSEASYCAIIDGSGEVTDYLKLPYLATRRNSWIKDERVAKEKELVRLKDLILSKKPHVIAVGAESRDVLTVIDDLKNIVSELEQEQQIAPISIELIDNELARVYAASKKADRLVSMLIVVRSFKSDQEGSISQMVLNTVQSFFSLQIFWHIYNTFTGSAINKYALTYILTCEQRKLKV</sequence>
<dbReference type="InterPro" id="IPR055179">
    <property type="entry name" value="Tex-like_central_region"/>
</dbReference>
<dbReference type="InterPro" id="IPR028088">
    <property type="entry name" value="Spt6_HTH_DNA-bd_dom"/>
</dbReference>
<reference evidence="5" key="1">
    <citation type="submission" date="2012-12" db="EMBL/GenBank/DDBJ databases">
        <authorList>
            <person name="Hellsten U."/>
            <person name="Grimwood J."/>
            <person name="Chapman J.A."/>
            <person name="Shapiro H."/>
            <person name="Aerts A."/>
            <person name="Otillar R.P."/>
            <person name="Terry A.Y."/>
            <person name="Boore J.L."/>
            <person name="Simakov O."/>
            <person name="Marletaz F."/>
            <person name="Cho S.-J."/>
            <person name="Edsinger-Gonzales E."/>
            <person name="Havlak P."/>
            <person name="Kuo D.-H."/>
            <person name="Larsson T."/>
            <person name="Lv J."/>
            <person name="Arendt D."/>
            <person name="Savage R."/>
            <person name="Osoegawa K."/>
            <person name="de Jong P."/>
            <person name="Lindberg D.R."/>
            <person name="Seaver E.C."/>
            <person name="Weisblat D.A."/>
            <person name="Putnam N.H."/>
            <person name="Grigoriev I.V."/>
            <person name="Rokhsar D.S."/>
        </authorList>
    </citation>
    <scope>NUCLEOTIDE SEQUENCE</scope>
</reference>
<dbReference type="HOGENOM" id="CLU_001680_0_1_1"/>
<dbReference type="InterPro" id="IPR012337">
    <property type="entry name" value="RNaseH-like_sf"/>
</dbReference>
<dbReference type="EMBL" id="AMQM01003873">
    <property type="status" value="NOT_ANNOTATED_CDS"/>
    <property type="molecule type" value="Genomic_DNA"/>
</dbReference>
<feature type="compositionally biased region" description="Acidic residues" evidence="1">
    <location>
        <begin position="227"/>
        <end position="245"/>
    </location>
</feature>
<dbReference type="GO" id="GO:0140673">
    <property type="term" value="P:transcription elongation-coupled chromatin remodeling"/>
    <property type="evidence" value="ECO:0007669"/>
    <property type="project" value="InterPro"/>
</dbReference>
<dbReference type="GO" id="GO:0034728">
    <property type="term" value="P:nucleosome organization"/>
    <property type="evidence" value="ECO:0000318"/>
    <property type="project" value="GO_Central"/>
</dbReference>
<dbReference type="SMART" id="SM00732">
    <property type="entry name" value="YqgFc"/>
    <property type="match status" value="1"/>
</dbReference>
<dbReference type="GO" id="GO:0031491">
    <property type="term" value="F:nucleosome binding"/>
    <property type="evidence" value="ECO:0000318"/>
    <property type="project" value="GO_Central"/>
</dbReference>
<dbReference type="Proteomes" id="UP000015101">
    <property type="component" value="Unassembled WGS sequence"/>
</dbReference>
<dbReference type="Pfam" id="PF22706">
    <property type="entry name" value="Tex_central_region"/>
    <property type="match status" value="1"/>
</dbReference>
<dbReference type="Gene3D" id="3.30.420.140">
    <property type="entry name" value="YqgF/RNase H-like domain"/>
    <property type="match status" value="1"/>
</dbReference>